<proteinExistence type="predicted"/>
<sequence length="305" mass="35279">MKKFGNELPESYFNNMQHPKYIEFVSAPTENAQARAVGPWLEQFLTKEEKRTAVVLCNEELLQPVLYSLPCNLKQVNITKGFPLTHTPAYALFEKNMEDLQDKDYPKAELQLELLTAIQNRIKEAAEQQPQIDANWEKKPEAILYSEAYFQCYTLLNRFNRLIASGMLKVSLTTLHRLIRQAMKQVSIPFHGEPAVGLQVMGVLETRNLDFDNLLMLSVNEGTLPQKATDNSFIPYDLRTEFGLTTSRHKIAVYAYYFYRLIQRAKNLRLIYNCSSEGMVKGEMSRFMTQLLIKYPEKIHHIALT</sequence>
<dbReference type="AlphaFoldDB" id="J9D452"/>
<dbReference type="SUPFAM" id="SSF52540">
    <property type="entry name" value="P-loop containing nucleoside triphosphate hydrolases"/>
    <property type="match status" value="1"/>
</dbReference>
<accession>J9D452</accession>
<dbReference type="EMBL" id="AMCI01000881">
    <property type="protein sequence ID" value="EJX07451.1"/>
    <property type="molecule type" value="Genomic_DNA"/>
</dbReference>
<evidence type="ECO:0008006" key="2">
    <source>
        <dbReference type="Google" id="ProtNLM"/>
    </source>
</evidence>
<name>J9D452_9ZZZZ</name>
<feature type="non-terminal residue" evidence="1">
    <location>
        <position position="305"/>
    </location>
</feature>
<organism evidence="1">
    <name type="scientific">gut metagenome</name>
    <dbReference type="NCBI Taxonomy" id="749906"/>
    <lineage>
        <taxon>unclassified sequences</taxon>
        <taxon>metagenomes</taxon>
        <taxon>organismal metagenomes</taxon>
    </lineage>
</organism>
<reference evidence="1" key="1">
    <citation type="journal article" date="2012" name="PLoS ONE">
        <title>Gene sets for utilization of primary and secondary nutrition supplies in the distal gut of endangered iberian lynx.</title>
        <authorList>
            <person name="Alcaide M."/>
            <person name="Messina E."/>
            <person name="Richter M."/>
            <person name="Bargiela R."/>
            <person name="Peplies J."/>
            <person name="Huws S.A."/>
            <person name="Newbold C.J."/>
            <person name="Golyshin P.N."/>
            <person name="Simon M.A."/>
            <person name="Lopez G."/>
            <person name="Yakimov M.M."/>
            <person name="Ferrer M."/>
        </authorList>
    </citation>
    <scope>NUCLEOTIDE SEQUENCE</scope>
</reference>
<gene>
    <name evidence="1" type="ORF">EVA_04437</name>
</gene>
<protein>
    <recommendedName>
        <fullName evidence="2">PD-(D/E)XK nuclease family protein</fullName>
    </recommendedName>
</protein>
<evidence type="ECO:0000313" key="1">
    <source>
        <dbReference type="EMBL" id="EJX07451.1"/>
    </source>
</evidence>
<comment type="caution">
    <text evidence="1">The sequence shown here is derived from an EMBL/GenBank/DDBJ whole genome shotgun (WGS) entry which is preliminary data.</text>
</comment>
<dbReference type="InterPro" id="IPR027417">
    <property type="entry name" value="P-loop_NTPase"/>
</dbReference>